<name>A0AC61R1I2_9FIRM</name>
<organism evidence="1 2">
    <name type="scientific">Hominisplanchenecus murintestinalis</name>
    <dbReference type="NCBI Taxonomy" id="2941517"/>
    <lineage>
        <taxon>Bacteria</taxon>
        <taxon>Bacillati</taxon>
        <taxon>Bacillota</taxon>
        <taxon>Clostridia</taxon>
        <taxon>Lachnospirales</taxon>
        <taxon>Lachnospiraceae</taxon>
        <taxon>Hominisplanchenecus</taxon>
    </lineage>
</organism>
<sequence length="441" mass="49265">MFRKLHLQMTIFCALITSLILTGFSCICLSISEQGAEQNSYIVFQNNISSMLSHLESQTTISHQWLLQMKASSNLDIFLYDNGQPLHFNTMEHASALDNVLEQAIQTARESHGLNLNADSSQTILTQHTEFSMKGSNGKDYYVSAALLPRSGGVLSAVFLHCLDVEHAAFFRQRMLFFSIDLAAILLLSVFSWFFTGRIIRPLRESRKRQMQFIASASHELRSPLTVILSSLSAMKIAKKEEAEAFSHVIQSEGERMSRLIGDMLTLAGADNGSWSIQPAPVELDTLLLQSYEKFETVAAQKGMQLRIELPDTALPPYVCDGERIAQVLSILLDNAMSYTPQGGHILLSLSKEGNRWMLRVQDNGPGIPQEARAQIFERFYRAEKSRKDKEHFGLGLCIAQEIVRLHRGRLYLDDTPGGGATFVVSLPANLTPGTYSQCIR</sequence>
<dbReference type="Proteomes" id="UP000307720">
    <property type="component" value="Unassembled WGS sequence"/>
</dbReference>
<comment type="caution">
    <text evidence="1">The sequence shown here is derived from an EMBL/GenBank/DDBJ whole genome shotgun (WGS) entry which is preliminary data.</text>
</comment>
<evidence type="ECO:0000313" key="2">
    <source>
        <dbReference type="Proteomes" id="UP000307720"/>
    </source>
</evidence>
<evidence type="ECO:0000313" key="1">
    <source>
        <dbReference type="EMBL" id="TGX99730.1"/>
    </source>
</evidence>
<reference evidence="1" key="1">
    <citation type="submission" date="2019-04" db="EMBL/GenBank/DDBJ databases">
        <title>Microbes associate with the intestines of laboratory mice.</title>
        <authorList>
            <person name="Navarre W."/>
            <person name="Wong E."/>
            <person name="Huang K."/>
            <person name="Tropini C."/>
            <person name="Ng K."/>
            <person name="Yu B."/>
        </authorList>
    </citation>
    <scope>NUCLEOTIDE SEQUENCE</scope>
    <source>
        <strain evidence="1">NM72_1-8</strain>
    </source>
</reference>
<proteinExistence type="predicted"/>
<keyword evidence="1" id="KW-0808">Transferase</keyword>
<keyword evidence="1" id="KW-0418">Kinase</keyword>
<keyword evidence="2" id="KW-1185">Reference proteome</keyword>
<accession>A0AC61R1I2</accession>
<gene>
    <name evidence="1" type="ORF">E5357_04420</name>
</gene>
<protein>
    <submittedName>
        <fullName evidence="1">HAMP domain-containing histidine kinase</fullName>
    </submittedName>
</protein>
<dbReference type="EMBL" id="SRZB01000005">
    <property type="protein sequence ID" value="TGX99730.1"/>
    <property type="molecule type" value="Genomic_DNA"/>
</dbReference>